<dbReference type="PROSITE" id="PS51257">
    <property type="entry name" value="PROKAR_LIPOPROTEIN"/>
    <property type="match status" value="1"/>
</dbReference>
<name>A0A345UK59_9BACT</name>
<dbReference type="KEGG" id="cprv:CYPRO_1610"/>
<evidence type="ECO:0000313" key="2">
    <source>
        <dbReference type="EMBL" id="AXJ00861.1"/>
    </source>
</evidence>
<accession>A0A345UK59</accession>
<proteinExistence type="predicted"/>
<dbReference type="EMBL" id="CP027806">
    <property type="protein sequence ID" value="AXJ00861.1"/>
    <property type="molecule type" value="Genomic_DNA"/>
</dbReference>
<keyword evidence="1" id="KW-0732">Signal</keyword>
<reference evidence="2 3" key="1">
    <citation type="submission" date="2018-03" db="EMBL/GenBank/DDBJ databases">
        <title>Phenotypic and genomic properties of Cyclonatronum proteinivorum gen. nov., sp. nov., a haloalkaliphilic bacteroidete from soda lakes possessing Na+-translocating rhodopsin.</title>
        <authorList>
            <person name="Toshchakov S.V."/>
            <person name="Korzhenkov A."/>
            <person name="Samarov N.I."/>
            <person name="Kublanov I.V."/>
            <person name="Muntyan M.S."/>
            <person name="Sorokin D.Y."/>
        </authorList>
    </citation>
    <scope>NUCLEOTIDE SEQUENCE [LARGE SCALE GENOMIC DNA]</scope>
    <source>
        <strain evidence="2 3">Omega</strain>
    </source>
</reference>
<feature type="signal peptide" evidence="1">
    <location>
        <begin position="1"/>
        <end position="20"/>
    </location>
</feature>
<evidence type="ECO:0000256" key="1">
    <source>
        <dbReference type="SAM" id="SignalP"/>
    </source>
</evidence>
<feature type="chain" id="PRO_5016856566" evidence="1">
    <location>
        <begin position="21"/>
        <end position="150"/>
    </location>
</feature>
<dbReference type="AlphaFoldDB" id="A0A345UK59"/>
<evidence type="ECO:0000313" key="3">
    <source>
        <dbReference type="Proteomes" id="UP000254808"/>
    </source>
</evidence>
<dbReference type="Proteomes" id="UP000254808">
    <property type="component" value="Chromosome"/>
</dbReference>
<sequence>MTKNLIHISMLVLLTLTLSACGGQMVIQNVNFAHPFEMVMEADAEANVSDTRSGLTFSMDKILEKENISRADFAGTSVHMIRNQDGLYFLTAPGFRHVFILESGEGELKEAETVRIPGERLQNPAFNQRAPFIQLVDGDRTFSLSATGLN</sequence>
<keyword evidence="3" id="KW-1185">Reference proteome</keyword>
<organism evidence="2 3">
    <name type="scientific">Cyclonatronum proteinivorum</name>
    <dbReference type="NCBI Taxonomy" id="1457365"/>
    <lineage>
        <taxon>Bacteria</taxon>
        <taxon>Pseudomonadati</taxon>
        <taxon>Balneolota</taxon>
        <taxon>Balneolia</taxon>
        <taxon>Balneolales</taxon>
        <taxon>Cyclonatronaceae</taxon>
        <taxon>Cyclonatronum</taxon>
    </lineage>
</organism>
<protein>
    <submittedName>
        <fullName evidence="2">Uncharacterized protein</fullName>
    </submittedName>
</protein>
<gene>
    <name evidence="2" type="ORF">CYPRO_1610</name>
</gene>